<dbReference type="Gene3D" id="2.60.40.1940">
    <property type="match status" value="1"/>
</dbReference>
<evidence type="ECO:0000256" key="7">
    <source>
        <dbReference type="ARBA" id="ARBA00022729"/>
    </source>
</evidence>
<dbReference type="InterPro" id="IPR009048">
    <property type="entry name" value="A-macroglobulin_rcpt-bd"/>
</dbReference>
<comment type="function">
    <text evidence="14">Modulates negatively TGFB1 signaling in keratinocytes.</text>
</comment>
<keyword evidence="6" id="KW-0336">GPI-anchor</keyword>
<dbReference type="Pfam" id="PF07677">
    <property type="entry name" value="A2M_recep"/>
    <property type="match status" value="1"/>
</dbReference>
<dbReference type="GO" id="GO:0098552">
    <property type="term" value="C:side of membrane"/>
    <property type="evidence" value="ECO:0007669"/>
    <property type="project" value="UniProtKB-KW"/>
</dbReference>
<dbReference type="InterPro" id="IPR049135">
    <property type="entry name" value="TEP1_CUB2"/>
</dbReference>
<dbReference type="InterPro" id="IPR050473">
    <property type="entry name" value="A2M/Complement_sys"/>
</dbReference>
<dbReference type="GO" id="GO:0002376">
    <property type="term" value="P:immune system process"/>
    <property type="evidence" value="ECO:0007669"/>
    <property type="project" value="UniProtKB-KW"/>
</dbReference>
<dbReference type="InterPro" id="IPR047565">
    <property type="entry name" value="Alpha-macroglob_thiol-ester_cl"/>
</dbReference>
<dbReference type="VEuPathDB" id="VectorBase:CQUJHB014701"/>
<dbReference type="PANTHER" id="PTHR11412:SF136">
    <property type="entry name" value="CD109 ANTIGEN"/>
    <property type="match status" value="1"/>
</dbReference>
<dbReference type="InterPro" id="IPR019742">
    <property type="entry name" value="MacrogloblnA2_CS"/>
</dbReference>
<comment type="subcellular location">
    <subcellularLocation>
        <location evidence="1">Cell membrane</location>
        <topology evidence="1">Lipid-anchor</topology>
        <topology evidence="1">GPI-anchor</topology>
    </subcellularLocation>
    <subcellularLocation>
        <location evidence="2">Secreted</location>
    </subcellularLocation>
</comment>
<evidence type="ECO:0000256" key="1">
    <source>
        <dbReference type="ARBA" id="ARBA00004609"/>
    </source>
</evidence>
<keyword evidence="7" id="KW-0732">Signal</keyword>
<evidence type="ECO:0000256" key="10">
    <source>
        <dbReference type="ARBA" id="ARBA00023136"/>
    </source>
</evidence>
<dbReference type="Gene3D" id="2.60.40.2950">
    <property type="match status" value="1"/>
</dbReference>
<organism evidence="23 24">
    <name type="scientific">Culex quinquefasciatus</name>
    <name type="common">Southern house mosquito</name>
    <name type="synonym">Culex pungens</name>
    <dbReference type="NCBI Taxonomy" id="7176"/>
    <lineage>
        <taxon>Eukaryota</taxon>
        <taxon>Metazoa</taxon>
        <taxon>Ecdysozoa</taxon>
        <taxon>Arthropoda</taxon>
        <taxon>Hexapoda</taxon>
        <taxon>Insecta</taxon>
        <taxon>Pterygota</taxon>
        <taxon>Neoptera</taxon>
        <taxon>Endopterygota</taxon>
        <taxon>Diptera</taxon>
        <taxon>Nematocera</taxon>
        <taxon>Culicoidea</taxon>
        <taxon>Culicidae</taxon>
        <taxon>Culicinae</taxon>
        <taxon>Culicini</taxon>
        <taxon>Culex</taxon>
        <taxon>Culex</taxon>
    </lineage>
</organism>
<dbReference type="GO" id="GO:0005615">
    <property type="term" value="C:extracellular space"/>
    <property type="evidence" value="ECO:0007669"/>
    <property type="project" value="InterPro"/>
</dbReference>
<dbReference type="FunFam" id="2.60.40.10:FF:000155">
    <property type="entry name" value="complement C3 isoform X1"/>
    <property type="match status" value="1"/>
</dbReference>
<dbReference type="CDD" id="cd02897">
    <property type="entry name" value="A2M_2"/>
    <property type="match status" value="1"/>
</dbReference>
<evidence type="ECO:0000256" key="5">
    <source>
        <dbReference type="ARBA" id="ARBA00022525"/>
    </source>
</evidence>
<keyword evidence="5" id="KW-0964">Secreted</keyword>
<evidence type="ECO:0000259" key="21">
    <source>
        <dbReference type="SMART" id="SM01360"/>
    </source>
</evidence>
<dbReference type="SMART" id="SM01359">
    <property type="entry name" value="A2M_N_2"/>
    <property type="match status" value="1"/>
</dbReference>
<dbReference type="EnsemblMetazoa" id="CPIJ001747-RJ">
    <property type="protein sequence ID" value="CPIJ001747-PJ"/>
    <property type="gene ID" value="CPIJ001747"/>
</dbReference>
<dbReference type="SUPFAM" id="SSF49410">
    <property type="entry name" value="Alpha-macroglobulin receptor domain"/>
    <property type="match status" value="1"/>
</dbReference>
<dbReference type="OrthoDB" id="7780472at2759"/>
<protein>
    <recommendedName>
        <fullName evidence="18">CD109 antigen</fullName>
    </recommendedName>
    <alternativeName>
        <fullName evidence="19">TEP1-F</fullName>
    </alternativeName>
</protein>
<dbReference type="Gene3D" id="6.20.50.160">
    <property type="match status" value="1"/>
</dbReference>
<evidence type="ECO:0000256" key="6">
    <source>
        <dbReference type="ARBA" id="ARBA00022622"/>
    </source>
</evidence>
<keyword evidence="11" id="KW-1015">Disulfide bond</keyword>
<evidence type="ECO:0000256" key="14">
    <source>
        <dbReference type="ARBA" id="ARBA00056820"/>
    </source>
</evidence>
<dbReference type="SMART" id="SM01360">
    <property type="entry name" value="A2M"/>
    <property type="match status" value="1"/>
</dbReference>
<evidence type="ECO:0000256" key="9">
    <source>
        <dbReference type="ARBA" id="ARBA00022966"/>
    </source>
</evidence>
<dbReference type="InterPro" id="IPR036595">
    <property type="entry name" value="A-macroglobulin_rcpt-bd_sf"/>
</dbReference>
<dbReference type="InterPro" id="IPR011625">
    <property type="entry name" value="A2M_N_BRD"/>
</dbReference>
<reference evidence="23" key="1">
    <citation type="submission" date="2020-05" db="UniProtKB">
        <authorList>
            <consortium name="EnsemblMetazoa"/>
        </authorList>
    </citation>
    <scope>IDENTIFICATION</scope>
    <source>
        <strain evidence="23">JHB</strain>
    </source>
</reference>
<dbReference type="Gene3D" id="1.50.10.20">
    <property type="match status" value="1"/>
</dbReference>
<feature type="domain" description="Alpha-2-macroglobulin bait region" evidence="20">
    <location>
        <begin position="425"/>
        <end position="559"/>
    </location>
</feature>
<dbReference type="FunFam" id="2.60.40.1930:FF:000001">
    <property type="entry name" value="CD109 isoform 3"/>
    <property type="match status" value="1"/>
</dbReference>
<dbReference type="FunFam" id="1.50.10.20:FF:000001">
    <property type="entry name" value="CD109 isoform 1"/>
    <property type="match status" value="1"/>
</dbReference>
<dbReference type="Proteomes" id="UP000002320">
    <property type="component" value="Unassembled WGS sequence"/>
</dbReference>
<sequence>MFPKFSHRFYSIVASNLLRPNSEYHVSVNNLNIADTVRFRITLNNTDTGVPVASEDVNLGPGESRLIPFSIGDIPQSEYGLTAEGLSGFTFRNETRITYQAKSFSVLVQTDKAIYKPGDTVRFRVLVLDPNTKPLQKVDTIKVHITDGKSNRIKQWSDAKLVKGVFESELALSSAPVLGRWMVNVEVLEKTTTKEFEVDEYVLPKFEVTIESPGITTFKDGKVKAIVRAKYTYGKPVKGEATVSAYPDFRFHYVQPFERDVITRKTVPVDGKGSVEFELRDEIKLEGDYTRDIVIEAVVEEELTGRKQNATTKVKIYDKRYKMELIKSADKFKPGLPYTAWLKASFQDGAPIQDSVNQVEVTQESGWPERNTTKRSYTLDQNGMAKLVVNTDIEADYVEFKAEYLGSVFYLGSISKGWVKTNAYVRAKVLTEVPTINKDVTVDVSATVPMKYFSYQVLGRGDVIVGGTIPVPDRTLHTFRFPASFAMVPRAKLVVSFVQDDGELVSDNVEIEFGNDLQNFVITLSKAESKPGEDVDIVVNTNPDSYVGLLGVDQSVLLLKSGNDITSGQVFDELKMYEQPSYGYYRRKRFAPWRHYNTYDDFNDVGATIMTNANEPPRKQQMTICRGPFIPDKTNFQKQHDLIPRPHRLTQKLSKEKKNRISMKLKIIRKEFPESWIWENLNNFSGQKTITKKVPDTITSWIITGFSVNPVYGLGLTQQPRKLNVFLPFFVSTNLPYSVKRGEIVSIPVVIFNYMESGQTAEVTFDNSEYEFEFADVENEIHENSKAETSRKKTVEVPSNSGRTVSFMIRPTKLGHITIKVTATTALAGDGVERQLLVEPEGLPQFVNKAAFVDLRSAPEVMKNFTVEVPKNAVPDSTRVEVSVIGDVLGSTVQNLDSLIRMPYGCGEQNMLNFVPNIVVLDYLKGTDQLTSKIEQKAKKFMESGYQRELTYRHDDGSFSAFGNSDPKGSTWLTAFVARSFKQAASHISVEEAIIDKALEWLSDQQASNGSFPEVGKVSHKDMQGGSGEGIALTAYTLIAFLENRNLLPKYQNIVNKAVDYVARNIDGLNDVYALAIAAYALQLADHSSKDFTLSQLDGKATTDGDTKWWHKPIPESDSKNPWYGKPNSVNVEMSSYAMLSFLEAGLDTDALPIMKWLISQRNDKGGFQSTQDTVVGLQALAKLAAKISSKNNDVTIVVSYNENQQREIKVNSENNLILQKFELPSTAKNVDIKATGRGFAIVSLGYKYNMNVTGEWPRFVLDPQVNKNSNQDYLHLSVCTSFVPTTGQNSSNMAVMEVGFPSGFTADSDTLPSLENMDYIKAMELKDGDTIVVLYFDSLDRNELCPTISAFRTHKVAKQKPAPVVIYDYYDNSRIARQFYDGPKSTVCDICENEDCGESCSIRSQKQRSPKDDNGTADVKAVSGAVTVGALSTMHVLVAVLLLKMFY</sequence>
<evidence type="ECO:0000256" key="17">
    <source>
        <dbReference type="ARBA" id="ARBA00063781"/>
    </source>
</evidence>
<dbReference type="InterPro" id="IPR040839">
    <property type="entry name" value="MG4"/>
</dbReference>
<comment type="subunit">
    <text evidence="16">Heterodimer; disulfide-linked. Interacts with TGFB1 and TGFBR1. Forms a heteromeric complex with TGFBR1, TGFBR2 and TGFBR3 in a ligand-independent manner.</text>
</comment>
<dbReference type="Pfam" id="PF00207">
    <property type="entry name" value="A2M"/>
    <property type="match status" value="1"/>
</dbReference>
<dbReference type="Gene3D" id="2.20.130.20">
    <property type="match status" value="1"/>
</dbReference>
<dbReference type="SUPFAM" id="SSF48239">
    <property type="entry name" value="Terpenoid cyclases/Protein prenyltransferases"/>
    <property type="match status" value="1"/>
</dbReference>
<dbReference type="InterPro" id="IPR002890">
    <property type="entry name" value="MG2"/>
</dbReference>
<evidence type="ECO:0000259" key="22">
    <source>
        <dbReference type="SMART" id="SM01361"/>
    </source>
</evidence>
<evidence type="ECO:0000256" key="18">
    <source>
        <dbReference type="ARBA" id="ARBA00069665"/>
    </source>
</evidence>
<name>A0A1S4J433_CULQU</name>
<keyword evidence="8" id="KW-0391">Immunity</keyword>
<keyword evidence="12" id="KW-0325">Glycoprotein</keyword>
<evidence type="ECO:0000256" key="8">
    <source>
        <dbReference type="ARBA" id="ARBA00022859"/>
    </source>
</evidence>
<dbReference type="PROSITE" id="PS00477">
    <property type="entry name" value="ALPHA_2_MACROGLOBULIN"/>
    <property type="match status" value="1"/>
</dbReference>
<evidence type="ECO:0000256" key="12">
    <source>
        <dbReference type="ARBA" id="ARBA00023180"/>
    </source>
</evidence>
<evidence type="ECO:0000256" key="2">
    <source>
        <dbReference type="ARBA" id="ARBA00004613"/>
    </source>
</evidence>
<proteinExistence type="inferred from homology"/>
<dbReference type="VEuPathDB" id="VectorBase:CPIJ001747"/>
<dbReference type="InterPro" id="IPR013783">
    <property type="entry name" value="Ig-like_fold"/>
</dbReference>
<evidence type="ECO:0000256" key="4">
    <source>
        <dbReference type="ARBA" id="ARBA00022475"/>
    </source>
</evidence>
<evidence type="ECO:0000256" key="13">
    <source>
        <dbReference type="ARBA" id="ARBA00023288"/>
    </source>
</evidence>
<dbReference type="PANTHER" id="PTHR11412">
    <property type="entry name" value="MACROGLOBULIN / COMPLEMENT"/>
    <property type="match status" value="1"/>
</dbReference>
<dbReference type="Gene3D" id="2.60.40.10">
    <property type="entry name" value="Immunoglobulins"/>
    <property type="match status" value="2"/>
</dbReference>
<dbReference type="Pfam" id="PF17791">
    <property type="entry name" value="MG3"/>
    <property type="match status" value="1"/>
</dbReference>
<evidence type="ECO:0000259" key="20">
    <source>
        <dbReference type="SMART" id="SM01359"/>
    </source>
</evidence>
<dbReference type="Gene3D" id="2.60.40.690">
    <property type="entry name" value="Alpha-macroglobulin, receptor-binding domain"/>
    <property type="match status" value="1"/>
</dbReference>
<dbReference type="InterPro" id="IPR008930">
    <property type="entry name" value="Terpenoid_cyclase/PrenylTrfase"/>
</dbReference>
<dbReference type="InterPro" id="IPR001599">
    <property type="entry name" value="Macroglobln_a2"/>
</dbReference>
<dbReference type="Pfam" id="PF21412">
    <property type="entry name" value="TEP1_CUB2"/>
    <property type="match status" value="1"/>
</dbReference>
<feature type="domain" description="Alpha-2-macroglobulin" evidence="21">
    <location>
        <begin position="675"/>
        <end position="765"/>
    </location>
</feature>
<evidence type="ECO:0000313" key="23">
    <source>
        <dbReference type="EnsemblMetazoa" id="CPIJ001747-PJ"/>
    </source>
</evidence>
<comment type="similarity">
    <text evidence="3">Belongs to the protease inhibitor I39 (alpha-2-macroglobulin) family.</text>
</comment>
<dbReference type="SMART" id="SM01419">
    <property type="entry name" value="Thiol-ester_cl"/>
    <property type="match status" value="1"/>
</dbReference>
<keyword evidence="9" id="KW-0882">Thioester bond</keyword>
<accession>A0A1S4J433</accession>
<comment type="function">
    <text evidence="15">Binds covalently through a thioester bond to the pathogen surface resulting in pathogen clearance.</text>
</comment>
<keyword evidence="10" id="KW-0472">Membrane</keyword>
<comment type="subunit">
    <text evidence="17">Heterodimer of a TEP1-N chain and an TEP1-C chain non-covalently linked. Forms a complex composed of TEP1-N and TEP1-C heterodimer, LRIM1 and APL1C; the interaction stabilizes TEP1-N and TEP1-C heterodimer, prevents its binding to tissues while circulating in the hemolymph and protects the thioester bond from hydrolysis. Mature TEP1 and to a lesser extent full-length TEP1 interact with SPCLIP1; the interaction is induced by microbial infection.</text>
</comment>
<keyword evidence="4" id="KW-1003">Cell membrane</keyword>
<evidence type="ECO:0000256" key="16">
    <source>
        <dbReference type="ARBA" id="ARBA00063008"/>
    </source>
</evidence>
<evidence type="ECO:0000256" key="15">
    <source>
        <dbReference type="ARBA" id="ARBA00057615"/>
    </source>
</evidence>
<evidence type="ECO:0000256" key="11">
    <source>
        <dbReference type="ARBA" id="ARBA00023157"/>
    </source>
</evidence>
<evidence type="ECO:0000256" key="3">
    <source>
        <dbReference type="ARBA" id="ARBA00010952"/>
    </source>
</evidence>
<keyword evidence="24" id="KW-1185">Reference proteome</keyword>
<dbReference type="InterPro" id="IPR041813">
    <property type="entry name" value="A2M_TED"/>
</dbReference>
<feature type="domain" description="Alpha-macroglobulin receptor-binding" evidence="22">
    <location>
        <begin position="1292"/>
        <end position="1381"/>
    </location>
</feature>
<dbReference type="InterPro" id="IPR011626">
    <property type="entry name" value="Alpha-macroglobulin_TED"/>
</dbReference>
<dbReference type="Pfam" id="PF07678">
    <property type="entry name" value="TED_complement"/>
    <property type="match status" value="1"/>
</dbReference>
<dbReference type="Pfam" id="PF01835">
    <property type="entry name" value="MG2"/>
    <property type="match status" value="1"/>
</dbReference>
<dbReference type="Gene3D" id="2.60.40.1930">
    <property type="match status" value="2"/>
</dbReference>
<evidence type="ECO:0000256" key="19">
    <source>
        <dbReference type="ARBA" id="ARBA00078071"/>
    </source>
</evidence>
<dbReference type="SMART" id="SM01361">
    <property type="entry name" value="A2M_recep"/>
    <property type="match status" value="1"/>
</dbReference>
<dbReference type="Pfam" id="PF07703">
    <property type="entry name" value="A2M_BRD"/>
    <property type="match status" value="1"/>
</dbReference>
<dbReference type="Gene3D" id="2.60.120.1540">
    <property type="match status" value="1"/>
</dbReference>
<evidence type="ECO:0000313" key="24">
    <source>
        <dbReference type="Proteomes" id="UP000002320"/>
    </source>
</evidence>
<dbReference type="Pfam" id="PF17789">
    <property type="entry name" value="MG4"/>
    <property type="match status" value="1"/>
</dbReference>
<keyword evidence="13" id="KW-0449">Lipoprotein</keyword>
<dbReference type="GO" id="GO:0005886">
    <property type="term" value="C:plasma membrane"/>
    <property type="evidence" value="ECO:0007669"/>
    <property type="project" value="UniProtKB-SubCell"/>
</dbReference>
<dbReference type="GO" id="GO:0004866">
    <property type="term" value="F:endopeptidase inhibitor activity"/>
    <property type="evidence" value="ECO:0007669"/>
    <property type="project" value="InterPro"/>
</dbReference>
<dbReference type="InterPro" id="IPR041555">
    <property type="entry name" value="MG3"/>
</dbReference>